<dbReference type="EMBL" id="CP014352">
    <property type="protein sequence ID" value="AMS05946.1"/>
    <property type="molecule type" value="Genomic_DNA"/>
</dbReference>
<dbReference type="InterPro" id="IPR012675">
    <property type="entry name" value="Beta-grasp_dom_sf"/>
</dbReference>
<dbReference type="Proteomes" id="UP000178666">
    <property type="component" value="Chromosome"/>
</dbReference>
<sequence length="79" mass="8043">MIVHYYGGAAEAAGTPEEGVDAVDGESVGELADRLVSLHPGLARTMPVCSFFLDGSAARRDAVPAGDSRVDVLPPFAGG</sequence>
<evidence type="ECO:0000313" key="1">
    <source>
        <dbReference type="EMBL" id="AMS05946.1"/>
    </source>
</evidence>
<dbReference type="EMBL" id="CP015970">
    <property type="protein sequence ID" value="AOZ47408.1"/>
    <property type="molecule type" value="Genomic_DNA"/>
</dbReference>
<evidence type="ECO:0000313" key="4">
    <source>
        <dbReference type="Proteomes" id="UP000178666"/>
    </source>
</evidence>
<dbReference type="InterPro" id="IPR003749">
    <property type="entry name" value="ThiS/MoaD-like"/>
</dbReference>
<keyword evidence="4" id="KW-1185">Reference proteome</keyword>
<dbReference type="AlphaFoldDB" id="A0AAC8YFT1"/>
<accession>A0AAC8YFT1</accession>
<dbReference type="Gene3D" id="3.10.20.30">
    <property type="match status" value="1"/>
</dbReference>
<gene>
    <name evidence="2" type="ORF">A8L58_12820</name>
    <name evidence="1" type="ORF">AXH35_11370</name>
</gene>
<proteinExistence type="predicted"/>
<name>A0AAC8YFT1_9ACTN</name>
<evidence type="ECO:0000313" key="3">
    <source>
        <dbReference type="Proteomes" id="UP000075221"/>
    </source>
</evidence>
<evidence type="ECO:0000313" key="2">
    <source>
        <dbReference type="EMBL" id="AOZ47408.1"/>
    </source>
</evidence>
<dbReference type="Proteomes" id="UP000075221">
    <property type="component" value="Chromosome"/>
</dbReference>
<dbReference type="InterPro" id="IPR016155">
    <property type="entry name" value="Mopterin_synth/thiamin_S_b"/>
</dbReference>
<organism evidence="1 3">
    <name type="scientific">Acidipropionibacterium acidipropionici</name>
    <dbReference type="NCBI Taxonomy" id="1748"/>
    <lineage>
        <taxon>Bacteria</taxon>
        <taxon>Bacillati</taxon>
        <taxon>Actinomycetota</taxon>
        <taxon>Actinomycetes</taxon>
        <taxon>Propionibacteriales</taxon>
        <taxon>Propionibacteriaceae</taxon>
        <taxon>Acidipropionibacterium</taxon>
    </lineage>
</organism>
<dbReference type="RefSeq" id="WP_015069042.1">
    <property type="nucleotide sequence ID" value="NZ_CP014352.1"/>
</dbReference>
<dbReference type="SUPFAM" id="SSF54285">
    <property type="entry name" value="MoaD/ThiS"/>
    <property type="match status" value="1"/>
</dbReference>
<dbReference type="Pfam" id="PF02597">
    <property type="entry name" value="ThiS"/>
    <property type="match status" value="1"/>
</dbReference>
<reference evidence="2 4" key="1">
    <citation type="journal article" date="2016" name="Plant Dis.">
        <title>Improved production of propionic acid using genome shuffling.</title>
        <authorList>
            <person name="Luna-Flores C.H."/>
            <person name="Palfreyman R.W."/>
            <person name="Kromer J.O."/>
            <person name="Nielsen L.K."/>
            <person name="Marcellin E."/>
        </authorList>
    </citation>
    <scope>NUCLEOTIDE SEQUENCE [LARGE SCALE GENOMIC DNA]</scope>
    <source>
        <strain evidence="2 4">F3E8</strain>
    </source>
</reference>
<reference evidence="1 3" key="2">
    <citation type="submission" date="2016-02" db="EMBL/GenBank/DDBJ databases">
        <title>Complete Genome Sequence of Propionibacterium acidipropionici ATCC 55737.</title>
        <authorList>
            <person name="Luna Flores C.H."/>
            <person name="Nielsen L.K."/>
            <person name="Marcellin E."/>
        </authorList>
    </citation>
    <scope>NUCLEOTIDE SEQUENCE [LARGE SCALE GENOMIC DNA]</scope>
    <source>
        <strain evidence="1 3">ATCC 55737</strain>
    </source>
</reference>
<protein>
    <submittedName>
        <fullName evidence="1">Molybdopterin synthase sulfur carrier subunit</fullName>
    </submittedName>
</protein>